<dbReference type="EMBL" id="UFYW01000001">
    <property type="protein sequence ID" value="STD84809.1"/>
    <property type="molecule type" value="Genomic_DNA"/>
</dbReference>
<dbReference type="InterPro" id="IPR036465">
    <property type="entry name" value="vWFA_dom_sf"/>
</dbReference>
<proteinExistence type="predicted"/>
<keyword evidence="2" id="KW-1133">Transmembrane helix</keyword>
<protein>
    <submittedName>
        <fullName evidence="5">LPXTG-domain-containing protein cell wall anchor domain protein</fullName>
    </submittedName>
</protein>
<feature type="transmembrane region" description="Helical" evidence="2">
    <location>
        <begin position="850"/>
        <end position="870"/>
    </location>
</feature>
<dbReference type="InterPro" id="IPR049319">
    <property type="entry name" value="GBS104-like_Ig"/>
</dbReference>
<evidence type="ECO:0000313" key="6">
    <source>
        <dbReference type="Proteomes" id="UP000254807"/>
    </source>
</evidence>
<dbReference type="Gene3D" id="3.40.50.410">
    <property type="entry name" value="von Willebrand factor, type A domain"/>
    <property type="match status" value="1"/>
</dbReference>
<feature type="signal peptide" evidence="3">
    <location>
        <begin position="1"/>
        <end position="32"/>
    </location>
</feature>
<accession>A0A376H9I4</accession>
<gene>
    <name evidence="5" type="ORF">NCTC12360_03356</name>
</gene>
<name>A0A376H9I4_ENTGA</name>
<dbReference type="SMART" id="SM00327">
    <property type="entry name" value="VWA"/>
    <property type="match status" value="1"/>
</dbReference>
<dbReference type="AlphaFoldDB" id="A0A376H9I4"/>
<keyword evidence="2" id="KW-0472">Membrane</keyword>
<evidence type="ECO:0000259" key="4">
    <source>
        <dbReference type="PROSITE" id="PS50234"/>
    </source>
</evidence>
<feature type="chain" id="PRO_5016573100" evidence="3">
    <location>
        <begin position="33"/>
        <end position="873"/>
    </location>
</feature>
<dbReference type="PROSITE" id="PS50234">
    <property type="entry name" value="VWFA"/>
    <property type="match status" value="1"/>
</dbReference>
<dbReference type="SUPFAM" id="SSF49478">
    <property type="entry name" value="Cna protein B-type domain"/>
    <property type="match status" value="1"/>
</dbReference>
<reference evidence="5 6" key="1">
    <citation type="submission" date="2018-06" db="EMBL/GenBank/DDBJ databases">
        <authorList>
            <consortium name="Pathogen Informatics"/>
            <person name="Doyle S."/>
        </authorList>
    </citation>
    <scope>NUCLEOTIDE SEQUENCE [LARGE SCALE GENOMIC DNA]</scope>
    <source>
        <strain evidence="5 6">NCTC12360</strain>
    </source>
</reference>
<evidence type="ECO:0000256" key="3">
    <source>
        <dbReference type="SAM" id="SignalP"/>
    </source>
</evidence>
<feature type="compositionally biased region" description="Polar residues" evidence="1">
    <location>
        <begin position="807"/>
        <end position="836"/>
    </location>
</feature>
<dbReference type="PANTHER" id="PTHR21523">
    <property type="match status" value="1"/>
</dbReference>
<dbReference type="PANTHER" id="PTHR21523:SF47">
    <property type="entry name" value="SALIVARY GLUE PROTEIN SGS-3"/>
    <property type="match status" value="1"/>
</dbReference>
<dbReference type="Proteomes" id="UP000254807">
    <property type="component" value="Unassembled WGS sequence"/>
</dbReference>
<feature type="region of interest" description="Disordered" evidence="1">
    <location>
        <begin position="573"/>
        <end position="845"/>
    </location>
</feature>
<keyword evidence="3" id="KW-0732">Signal</keyword>
<dbReference type="Gene3D" id="2.60.40.2110">
    <property type="match status" value="1"/>
</dbReference>
<dbReference type="Pfam" id="PF00092">
    <property type="entry name" value="VWA"/>
    <property type="match status" value="1"/>
</dbReference>
<keyword evidence="6" id="KW-1185">Reference proteome</keyword>
<sequence>MKVNKIKSSKSLAFLLLTIGLMITCMSLQANADTYDFDYQNNQSGQYITDGVEQGDTYNYDYGNAPGVDFDNENYVNYHDEAYVKKSVKEVAGQQGLFDVTLDVKGNQIDNPVDLVLVIDYSSSMKGEKLTNALKGLQQFGEELGDSLSNGSIRIGIVAYNRTTYSTNGFSTDIDYLQNFLQHTAESHSGTFMQKGLMEGQRLLLEQSRPEAEKMFIHIGDDSANRSYLPAENATVYPNTGKIDDYNGYHTSSYTKAFQTANPQYHTTSKTSTDSLAVPVSSQVVTDETLGTIVDIKESNFTVYSVATAPSARGEYIARNLATAPANYLTTDENLSGLGSALKEIANHIDKTIPNGTITDPMGESILLQGVSMFDNSHYQLVGWRKNDQGAWIQAPEIVAAVQVTEANQTISVSNIALGENEKLTLTYQVRINTESAEFQGETWVLCNGRTTLTTGSDGEYLDFPIPSIKAPVVELKIMKKWVNVPDAEIPDQIEYQVKRTTTVSAESWQTSDSLTLNKGEGYQGTRTKVPVEGQNVVLPKYNNQGEDFFYTVEEVNVPDDFESAVTNEDGTIIITNTKKETSSTTEPSVTEPSVTEPSTTEPSTTEPSTTEPSTTESSTTESSTTEPSTTEPSTTEPSTTEPSTTEPSTTEPSTTEPSTTEPSTTEPSTTEPSTTEPSTTEPSTTEPSMTESSTMEPSTTEPSSTEPSVTEPSTTEPSTTEPSSTEPSTTEPSSTEPSTTEPSVTEPSTTEPSTTEPSMTEPSVTESSVTESSSTEPSTTEPSMTEPSVTESSVTESSSTEPSTTKPNTTDSSMLGTQNNQSGSSHSATLNASNKTNDKKLPQTNDEKASWMLVLGIMIVSVIGGTIIIRMK</sequence>
<evidence type="ECO:0000256" key="1">
    <source>
        <dbReference type="SAM" id="MobiDB-lite"/>
    </source>
</evidence>
<evidence type="ECO:0000313" key="5">
    <source>
        <dbReference type="EMBL" id="STD84809.1"/>
    </source>
</evidence>
<dbReference type="SUPFAM" id="SSF53300">
    <property type="entry name" value="vWA-like"/>
    <property type="match status" value="1"/>
</dbReference>
<dbReference type="Pfam" id="PF21426">
    <property type="entry name" value="GBS104-like_Ig"/>
    <property type="match status" value="1"/>
</dbReference>
<dbReference type="InterPro" id="IPR002035">
    <property type="entry name" value="VWF_A"/>
</dbReference>
<dbReference type="OrthoDB" id="2056845at2"/>
<dbReference type="RefSeq" id="WP_060813792.1">
    <property type="nucleotide sequence ID" value="NZ_JBHULA010000035.1"/>
</dbReference>
<keyword evidence="2" id="KW-0812">Transmembrane</keyword>
<organism evidence="5 6">
    <name type="scientific">Enterococcus gallinarum</name>
    <dbReference type="NCBI Taxonomy" id="1353"/>
    <lineage>
        <taxon>Bacteria</taxon>
        <taxon>Bacillati</taxon>
        <taxon>Bacillota</taxon>
        <taxon>Bacilli</taxon>
        <taxon>Lactobacillales</taxon>
        <taxon>Enterococcaceae</taxon>
        <taxon>Enterococcus</taxon>
    </lineage>
</organism>
<feature type="compositionally biased region" description="Low complexity" evidence="1">
    <location>
        <begin position="583"/>
        <end position="806"/>
    </location>
</feature>
<dbReference type="CDD" id="cd00198">
    <property type="entry name" value="vWFA"/>
    <property type="match status" value="1"/>
</dbReference>
<feature type="domain" description="VWFA" evidence="4">
    <location>
        <begin position="114"/>
        <end position="349"/>
    </location>
</feature>
<dbReference type="NCBIfam" id="TIGR01167">
    <property type="entry name" value="LPXTG_anchor"/>
    <property type="match status" value="1"/>
</dbReference>
<evidence type="ECO:0000256" key="2">
    <source>
        <dbReference type="SAM" id="Phobius"/>
    </source>
</evidence>